<dbReference type="Gene3D" id="3.40.50.300">
    <property type="entry name" value="P-loop containing nucleotide triphosphate hydrolases"/>
    <property type="match status" value="1"/>
</dbReference>
<evidence type="ECO:0000256" key="1">
    <source>
        <dbReference type="ARBA" id="ARBA00004417"/>
    </source>
</evidence>
<comment type="subcellular location">
    <subcellularLocation>
        <location evidence="1">Cell inner membrane</location>
        <topology evidence="1">Peripheral membrane protein</topology>
    </subcellularLocation>
</comment>
<dbReference type="Pfam" id="PF00005">
    <property type="entry name" value="ABC_tran"/>
    <property type="match status" value="1"/>
</dbReference>
<dbReference type="InterPro" id="IPR041701">
    <property type="entry name" value="MetN_ABC"/>
</dbReference>
<keyword evidence="5" id="KW-0547">Nucleotide-binding</keyword>
<dbReference type="Pfam" id="PF09383">
    <property type="entry name" value="NIL"/>
    <property type="match status" value="1"/>
</dbReference>
<keyword evidence="2" id="KW-0813">Transport</keyword>
<keyword evidence="7" id="KW-1278">Translocase</keyword>
<keyword evidence="8" id="KW-0029">Amino-acid transport</keyword>
<evidence type="ECO:0000256" key="6">
    <source>
        <dbReference type="ARBA" id="ARBA00022840"/>
    </source>
</evidence>
<dbReference type="InterPro" id="IPR018449">
    <property type="entry name" value="NIL_domain"/>
</dbReference>
<keyword evidence="12" id="KW-1185">Reference proteome</keyword>
<dbReference type="InterPro" id="IPR012692">
    <property type="entry name" value="ABC_MetN_proteobac"/>
</dbReference>
<keyword evidence="9" id="KW-0472">Membrane</keyword>
<dbReference type="FunFam" id="3.40.50.300:FF:000233">
    <property type="entry name" value="Methionine import ATP-binding protein MetN"/>
    <property type="match status" value="1"/>
</dbReference>
<dbReference type="RefSeq" id="WP_104487001.1">
    <property type="nucleotide sequence ID" value="NZ_BMYB01000020.1"/>
</dbReference>
<dbReference type="PANTHER" id="PTHR43166">
    <property type="entry name" value="AMINO ACID IMPORT ATP-BINDING PROTEIN"/>
    <property type="match status" value="1"/>
</dbReference>
<evidence type="ECO:0000256" key="8">
    <source>
        <dbReference type="ARBA" id="ARBA00022970"/>
    </source>
</evidence>
<dbReference type="SUPFAM" id="SSF55021">
    <property type="entry name" value="ACT-like"/>
    <property type="match status" value="1"/>
</dbReference>
<dbReference type="SUPFAM" id="SSF52540">
    <property type="entry name" value="P-loop containing nucleoside triphosphate hydrolases"/>
    <property type="match status" value="1"/>
</dbReference>
<dbReference type="InterPro" id="IPR003439">
    <property type="entry name" value="ABC_transporter-like_ATP-bd"/>
</dbReference>
<reference evidence="12" key="1">
    <citation type="submission" date="2016-11" db="EMBL/GenBank/DDBJ databases">
        <authorList>
            <person name="Sisinthy S."/>
            <person name="Ara S."/>
            <person name="Gundlapally S.R."/>
        </authorList>
    </citation>
    <scope>NUCLEOTIDE SEQUENCE [LARGE SCALE GENOMIC DNA]</scope>
    <source>
        <strain evidence="12">V1-41</strain>
    </source>
</reference>
<dbReference type="PROSITE" id="PS00211">
    <property type="entry name" value="ABC_TRANSPORTER_1"/>
    <property type="match status" value="1"/>
</dbReference>
<dbReference type="AlphaFoldDB" id="A0A2P5TKA9"/>
<dbReference type="InterPro" id="IPR027417">
    <property type="entry name" value="P-loop_NTPase"/>
</dbReference>
<dbReference type="InterPro" id="IPR050086">
    <property type="entry name" value="MetN_ABC_transporter-like"/>
</dbReference>
<comment type="caution">
    <text evidence="11">The sequence shown here is derived from an EMBL/GenBank/DDBJ whole genome shotgun (WGS) entry which is preliminary data.</text>
</comment>
<dbReference type="GO" id="GO:0033232">
    <property type="term" value="F:ABC-type D-methionine transporter activity"/>
    <property type="evidence" value="ECO:0007669"/>
    <property type="project" value="InterPro"/>
</dbReference>
<organism evidence="11 12">
    <name type="scientific">Oceanisphaera arctica</name>
    <dbReference type="NCBI Taxonomy" id="641510"/>
    <lineage>
        <taxon>Bacteria</taxon>
        <taxon>Pseudomonadati</taxon>
        <taxon>Pseudomonadota</taxon>
        <taxon>Gammaproteobacteria</taxon>
        <taxon>Aeromonadales</taxon>
        <taxon>Aeromonadaceae</taxon>
        <taxon>Oceanisphaera</taxon>
    </lineage>
</organism>
<dbReference type="InterPro" id="IPR003593">
    <property type="entry name" value="AAA+_ATPase"/>
</dbReference>
<accession>A0A2P5TKA9</accession>
<dbReference type="PANTHER" id="PTHR43166:SF30">
    <property type="entry name" value="METHIONINE IMPORT ATP-BINDING PROTEIN METN"/>
    <property type="match status" value="1"/>
</dbReference>
<dbReference type="EMBL" id="MPZM01000029">
    <property type="protein sequence ID" value="PPL15567.1"/>
    <property type="molecule type" value="Genomic_DNA"/>
</dbReference>
<dbReference type="CDD" id="cd03258">
    <property type="entry name" value="ABC_MetN_methionine_transporter"/>
    <property type="match status" value="1"/>
</dbReference>
<evidence type="ECO:0000313" key="11">
    <source>
        <dbReference type="EMBL" id="PPL15567.1"/>
    </source>
</evidence>
<evidence type="ECO:0000259" key="10">
    <source>
        <dbReference type="PROSITE" id="PS50893"/>
    </source>
</evidence>
<feature type="domain" description="ABC transporter" evidence="10">
    <location>
        <begin position="2"/>
        <end position="241"/>
    </location>
</feature>
<evidence type="ECO:0000256" key="2">
    <source>
        <dbReference type="ARBA" id="ARBA00022448"/>
    </source>
</evidence>
<evidence type="ECO:0000256" key="9">
    <source>
        <dbReference type="ARBA" id="ARBA00023136"/>
    </source>
</evidence>
<dbReference type="GO" id="GO:0016887">
    <property type="term" value="F:ATP hydrolysis activity"/>
    <property type="evidence" value="ECO:0007669"/>
    <property type="project" value="InterPro"/>
</dbReference>
<dbReference type="GO" id="GO:0009276">
    <property type="term" value="C:Gram-negative-bacterium-type cell wall"/>
    <property type="evidence" value="ECO:0007669"/>
    <property type="project" value="InterPro"/>
</dbReference>
<dbReference type="SMART" id="SM00382">
    <property type="entry name" value="AAA"/>
    <property type="match status" value="1"/>
</dbReference>
<keyword evidence="3" id="KW-1003">Cell membrane</keyword>
<dbReference type="GO" id="GO:0005886">
    <property type="term" value="C:plasma membrane"/>
    <property type="evidence" value="ECO:0007669"/>
    <property type="project" value="UniProtKB-SubCell"/>
</dbReference>
<dbReference type="Proteomes" id="UP000242231">
    <property type="component" value="Unassembled WGS sequence"/>
</dbReference>
<protein>
    <submittedName>
        <fullName evidence="11">D-methionine ABC transporter, ATP-binding protein</fullName>
    </submittedName>
</protein>
<dbReference type="Gene3D" id="3.30.70.260">
    <property type="match status" value="1"/>
</dbReference>
<name>A0A2P5TKA9_9GAMM</name>
<dbReference type="InterPro" id="IPR017871">
    <property type="entry name" value="ABC_transporter-like_CS"/>
</dbReference>
<dbReference type="OrthoDB" id="9802264at2"/>
<dbReference type="PROSITE" id="PS50893">
    <property type="entry name" value="ABC_TRANSPORTER_2"/>
    <property type="match status" value="1"/>
</dbReference>
<evidence type="ECO:0000313" key="12">
    <source>
        <dbReference type="Proteomes" id="UP000242231"/>
    </source>
</evidence>
<dbReference type="SMART" id="SM00930">
    <property type="entry name" value="NIL"/>
    <property type="match status" value="1"/>
</dbReference>
<evidence type="ECO:0000256" key="7">
    <source>
        <dbReference type="ARBA" id="ARBA00022967"/>
    </source>
</evidence>
<evidence type="ECO:0000256" key="3">
    <source>
        <dbReference type="ARBA" id="ARBA00022475"/>
    </source>
</evidence>
<sequence>MIKLTNISKRYGEGDAAVHAVRNIDLEVAAGQIMGVIGESGAGKSTLIRCVNMLERPTEGGVFVDGQDLTRLNNGELPRARRNIGMIFQHFNLLSSRTVFANVALPLELAGMDKAAIKQRVNELLELVGLSHRANAYPKELSGGQKQRVAIARALAPKPKVLLCDEATSALDPQTTQSILGLLKDINRTLGLTILLITHEMHVVKSICDRVAIINDGELVEQGDVAWFFANAKTELARRFISSTINLDIPEEYQQRLSAEPLTGALPLVRLGFTGETVDTPLISILSRDLGVDVTILSADIEYAGGVKFGFMLAELDGQPAQTQAALAYLQDHKIQVELLGYVRRHD</sequence>
<dbReference type="InterPro" id="IPR045865">
    <property type="entry name" value="ACT-like_dom_sf"/>
</dbReference>
<keyword evidence="6 11" id="KW-0067">ATP-binding</keyword>
<proteinExistence type="predicted"/>
<gene>
    <name evidence="11" type="ORF">UN63_12055</name>
</gene>
<evidence type="ECO:0000256" key="5">
    <source>
        <dbReference type="ARBA" id="ARBA00022741"/>
    </source>
</evidence>
<evidence type="ECO:0000256" key="4">
    <source>
        <dbReference type="ARBA" id="ARBA00022519"/>
    </source>
</evidence>
<dbReference type="GO" id="GO:0005524">
    <property type="term" value="F:ATP binding"/>
    <property type="evidence" value="ECO:0007669"/>
    <property type="project" value="UniProtKB-KW"/>
</dbReference>
<keyword evidence="4" id="KW-0997">Cell inner membrane</keyword>
<dbReference type="NCBIfam" id="TIGR02314">
    <property type="entry name" value="ABC_MetN"/>
    <property type="match status" value="1"/>
</dbReference>